<gene>
    <name evidence="3" type="ORF">LCGC14_1742440</name>
</gene>
<keyword evidence="1" id="KW-0175">Coiled coil</keyword>
<evidence type="ECO:0000256" key="2">
    <source>
        <dbReference type="SAM" id="MobiDB-lite"/>
    </source>
</evidence>
<accession>A0A0F9JLJ5</accession>
<evidence type="ECO:0000256" key="1">
    <source>
        <dbReference type="SAM" id="Coils"/>
    </source>
</evidence>
<feature type="region of interest" description="Disordered" evidence="2">
    <location>
        <begin position="1"/>
        <end position="25"/>
    </location>
</feature>
<feature type="compositionally biased region" description="Basic and acidic residues" evidence="2">
    <location>
        <begin position="7"/>
        <end position="20"/>
    </location>
</feature>
<dbReference type="AlphaFoldDB" id="A0A0F9JLJ5"/>
<organism evidence="3">
    <name type="scientific">marine sediment metagenome</name>
    <dbReference type="NCBI Taxonomy" id="412755"/>
    <lineage>
        <taxon>unclassified sequences</taxon>
        <taxon>metagenomes</taxon>
        <taxon>ecological metagenomes</taxon>
    </lineage>
</organism>
<proteinExistence type="predicted"/>
<sequence length="135" mass="15291">MPSDPVTDERAAEMRKRHDSATPGPWHWDGTEAYLYSQEPNHEAKDSIAVRYKSRSLLCGHAAQPVHEHDAVFIAHARADIPALLDERKRLKAELSKLYISVDDGDDEIHRLDTALDRMTAEVERLKVLLDSPVL</sequence>
<dbReference type="EMBL" id="LAZR01015955">
    <property type="protein sequence ID" value="KKM06596.1"/>
    <property type="molecule type" value="Genomic_DNA"/>
</dbReference>
<feature type="coiled-coil region" evidence="1">
    <location>
        <begin position="74"/>
        <end position="129"/>
    </location>
</feature>
<evidence type="ECO:0000313" key="3">
    <source>
        <dbReference type="EMBL" id="KKM06596.1"/>
    </source>
</evidence>
<reference evidence="3" key="1">
    <citation type="journal article" date="2015" name="Nature">
        <title>Complex archaea that bridge the gap between prokaryotes and eukaryotes.</title>
        <authorList>
            <person name="Spang A."/>
            <person name="Saw J.H."/>
            <person name="Jorgensen S.L."/>
            <person name="Zaremba-Niedzwiedzka K."/>
            <person name="Martijn J."/>
            <person name="Lind A.E."/>
            <person name="van Eijk R."/>
            <person name="Schleper C."/>
            <person name="Guy L."/>
            <person name="Ettema T.J."/>
        </authorList>
    </citation>
    <scope>NUCLEOTIDE SEQUENCE</scope>
</reference>
<name>A0A0F9JLJ5_9ZZZZ</name>
<comment type="caution">
    <text evidence="3">The sequence shown here is derived from an EMBL/GenBank/DDBJ whole genome shotgun (WGS) entry which is preliminary data.</text>
</comment>
<protein>
    <submittedName>
        <fullName evidence="3">Uncharacterized protein</fullName>
    </submittedName>
</protein>